<feature type="domain" description="GRF-type" evidence="7">
    <location>
        <begin position="798"/>
        <end position="843"/>
    </location>
</feature>
<sequence>MPSVFSKLKEAEPCPPDIRKGSSYSSFAEVEKAMEKFEIKNSVPYVLNGSKLVKTYNSQHGTDYPECLKYFRAKYTCKHYGPPRTNSKGIRPNQNTFKQYCPASVIFQACPITRKLLVNKVVEKNVHNHETEPDDLPKYPEKRRKNMDPDLIEEVENLIDLNVEPTRLLDYLETFKNKSLTAQDIANIKTDSEEFFDELENLLQKDPGSEVIYGAEYIGCDEGEEECDEEDCDDPSTNQRKEKTQLSYVYFHTSEMGETFDRYSDVLVADSTYCTNTYDMPLMVFLCLDAHGNGRVAGYCLMRSESKVNVKNAVKAFCQAHPAAQDNVKTVLVDKDHNEREAIREFFPEAIVHICLFHTLQIFNRRTKGEPDATNVKIVLKGIAYCPTKEGYSVLYSKLQSTASQDFMRYYNENWHNCQECWAMFHRDLSINCGQTTTNLAESHNQKNKAILKKKRANMAELLRNLLLLHSSKTSRTAMNTFNGKVKVRYVTNNNDPIVQEISRSTTPFVGDLLKAQYNWAMEQASRPDALPAGFDFSSCSCRFYKSFHLPCSHIFLGRLRAGVEIFVCDMIPQRWQKETVSSINEDDTNSVALYIENPLKKGRAKKKVLSENQRFSLVLQTTNRLLQMVKTCVGNQFASRLASLEKIEKIWARGKEIRVLEEGSEEFLYENIVIVDGNDKRTDSNSSENHLVNSPTTTEPTNCSKSNQVSSPIPEPMTGSQNQKVNSSKQYKHLNPEMRSTLSLPIGHVPKGRPKGKERKSAIGLTKKDRENQKQAKGSGSQGPLSSNTLCETEQPCDCSPQTPAVRRQCLNNGPNHGRFFLACCKRQLAEGCKFFKWEVPICECGYECQKRKTLKGEYFYGCWKHQCHVVFWLSEESPKSYQVPPEKDFIVLSSDSESEINLSHPIKIEKTEPFKVVQYDSSSFEESEFIVPAKERTVNVTLRKRKASPSLSSPIPIRQRRLSGNISECSEDSPTKSRPQNKSTTSPQKYYVPKCSCKLVAKRQSSFKNNGREYFECPRGRELGCGYYRWADTLYNIAPRNEIGSPLVNNITSFDKDQMLNDNEYVFSDLCSNDVSNSNTATAAPEECILCQTDGPPVEGEHTCFYCGIPVHAFGCSVQREGGSEGYGGTDKMCLKCAKEGFPAGDKADQQGQPGEQFHVYEADQWEQQGELLLDEAEQEEREQEREQHLEEDPILNEVLADLHNMGGTERHGRPVRARRYPVRIRTSYLIDETP</sequence>
<dbReference type="PANTHER" id="PTHR31569:SF4">
    <property type="entry name" value="SWIM-TYPE DOMAIN-CONTAINING PROTEIN"/>
    <property type="match status" value="1"/>
</dbReference>
<evidence type="ECO:0000256" key="5">
    <source>
        <dbReference type="SAM" id="MobiDB-lite"/>
    </source>
</evidence>
<proteinExistence type="predicted"/>
<dbReference type="Pfam" id="PF21599">
    <property type="entry name" value="ZSWIM3_N"/>
    <property type="match status" value="1"/>
</dbReference>
<dbReference type="PROSITE" id="PS51999">
    <property type="entry name" value="ZF_GRF"/>
    <property type="match status" value="1"/>
</dbReference>
<dbReference type="InterPro" id="IPR052579">
    <property type="entry name" value="Zinc_finger_SWIM"/>
</dbReference>
<protein>
    <submittedName>
        <fullName evidence="8">Zinc finger SWIM domain-containing protein 3</fullName>
    </submittedName>
</protein>
<organism evidence="8 9">
    <name type="scientific">Frankliniella fusca</name>
    <dbReference type="NCBI Taxonomy" id="407009"/>
    <lineage>
        <taxon>Eukaryota</taxon>
        <taxon>Metazoa</taxon>
        <taxon>Ecdysozoa</taxon>
        <taxon>Arthropoda</taxon>
        <taxon>Hexapoda</taxon>
        <taxon>Insecta</taxon>
        <taxon>Pterygota</taxon>
        <taxon>Neoptera</taxon>
        <taxon>Paraneoptera</taxon>
        <taxon>Thysanoptera</taxon>
        <taxon>Terebrantia</taxon>
        <taxon>Thripoidea</taxon>
        <taxon>Thripidae</taxon>
        <taxon>Frankliniella</taxon>
    </lineage>
</organism>
<evidence type="ECO:0000313" key="9">
    <source>
        <dbReference type="Proteomes" id="UP001219518"/>
    </source>
</evidence>
<dbReference type="Pfam" id="PF21056">
    <property type="entry name" value="ZSWIM1-3_RNaseH-like"/>
    <property type="match status" value="1"/>
</dbReference>
<name>A0AAE1GWL9_9NEOP</name>
<dbReference type="PROSITE" id="PS50966">
    <property type="entry name" value="ZF_SWIM"/>
    <property type="match status" value="1"/>
</dbReference>
<feature type="compositionally biased region" description="Polar residues" evidence="5">
    <location>
        <begin position="685"/>
        <end position="712"/>
    </location>
</feature>
<dbReference type="Pfam" id="PF06839">
    <property type="entry name" value="Zn_ribbon_GRF"/>
    <property type="match status" value="1"/>
</dbReference>
<gene>
    <name evidence="8" type="ORF">KUF71_000731</name>
</gene>
<dbReference type="EMBL" id="JAHWGI010000147">
    <property type="protein sequence ID" value="KAK3910153.1"/>
    <property type="molecule type" value="Genomic_DNA"/>
</dbReference>
<dbReference type="InterPro" id="IPR007527">
    <property type="entry name" value="Znf_SWIM"/>
</dbReference>
<evidence type="ECO:0000256" key="1">
    <source>
        <dbReference type="ARBA" id="ARBA00022723"/>
    </source>
</evidence>
<dbReference type="InterPro" id="IPR048325">
    <property type="entry name" value="ZSWIM3_N"/>
</dbReference>
<feature type="domain" description="SWIM-type" evidence="6">
    <location>
        <begin position="531"/>
        <end position="563"/>
    </location>
</feature>
<dbReference type="AlphaFoldDB" id="A0AAE1GWL9"/>
<reference evidence="8" key="2">
    <citation type="journal article" date="2023" name="BMC Genomics">
        <title>Pest status, molecular evolution, and epigenetic factors derived from the genome assembly of Frankliniella fusca, a thysanopteran phytovirus vector.</title>
        <authorList>
            <person name="Catto M.A."/>
            <person name="Labadie P.E."/>
            <person name="Jacobson A.L."/>
            <person name="Kennedy G.G."/>
            <person name="Srinivasan R."/>
            <person name="Hunt B.G."/>
        </authorList>
    </citation>
    <scope>NUCLEOTIDE SEQUENCE</scope>
    <source>
        <strain evidence="8">PL_HMW_Pooled</strain>
    </source>
</reference>
<keyword evidence="1" id="KW-0479">Metal-binding</keyword>
<feature type="compositionally biased region" description="Polar residues" evidence="5">
    <location>
        <begin position="978"/>
        <end position="990"/>
    </location>
</feature>
<comment type="caution">
    <text evidence="8">The sequence shown here is derived from an EMBL/GenBank/DDBJ whole genome shotgun (WGS) entry which is preliminary data.</text>
</comment>
<feature type="compositionally biased region" description="Polar residues" evidence="5">
    <location>
        <begin position="776"/>
        <end position="788"/>
    </location>
</feature>
<feature type="region of interest" description="Disordered" evidence="5">
    <location>
        <begin position="965"/>
        <end position="990"/>
    </location>
</feature>
<dbReference type="InterPro" id="IPR010666">
    <property type="entry name" value="Znf_GRF"/>
</dbReference>
<reference evidence="8" key="1">
    <citation type="submission" date="2021-07" db="EMBL/GenBank/DDBJ databases">
        <authorList>
            <person name="Catto M.A."/>
            <person name="Jacobson A."/>
            <person name="Kennedy G."/>
            <person name="Labadie P."/>
            <person name="Hunt B.G."/>
            <person name="Srinivasan R."/>
        </authorList>
    </citation>
    <scope>NUCLEOTIDE SEQUENCE</scope>
    <source>
        <strain evidence="8">PL_HMW_Pooled</strain>
        <tissue evidence="8">Head</tissue>
    </source>
</reference>
<evidence type="ECO:0000259" key="6">
    <source>
        <dbReference type="PROSITE" id="PS50966"/>
    </source>
</evidence>
<dbReference type="Proteomes" id="UP001219518">
    <property type="component" value="Unassembled WGS sequence"/>
</dbReference>
<accession>A0AAE1GWL9</accession>
<dbReference type="InterPro" id="IPR048324">
    <property type="entry name" value="ZSWIM1-3_RNaseH-like"/>
</dbReference>
<keyword evidence="3" id="KW-0862">Zinc</keyword>
<evidence type="ECO:0000259" key="7">
    <source>
        <dbReference type="PROSITE" id="PS51999"/>
    </source>
</evidence>
<feature type="region of interest" description="Disordered" evidence="5">
    <location>
        <begin position="679"/>
        <end position="788"/>
    </location>
</feature>
<dbReference type="PANTHER" id="PTHR31569">
    <property type="entry name" value="SWIM-TYPE DOMAIN-CONTAINING PROTEIN"/>
    <property type="match status" value="1"/>
</dbReference>
<evidence type="ECO:0000256" key="4">
    <source>
        <dbReference type="PROSITE-ProRule" id="PRU00325"/>
    </source>
</evidence>
<feature type="compositionally biased region" description="Polar residues" evidence="5">
    <location>
        <begin position="719"/>
        <end position="730"/>
    </location>
</feature>
<evidence type="ECO:0000313" key="8">
    <source>
        <dbReference type="EMBL" id="KAK3910153.1"/>
    </source>
</evidence>
<keyword evidence="9" id="KW-1185">Reference proteome</keyword>
<evidence type="ECO:0000256" key="3">
    <source>
        <dbReference type="ARBA" id="ARBA00022833"/>
    </source>
</evidence>
<dbReference type="GO" id="GO:0008270">
    <property type="term" value="F:zinc ion binding"/>
    <property type="evidence" value="ECO:0007669"/>
    <property type="project" value="UniProtKB-KW"/>
</dbReference>
<keyword evidence="2 4" id="KW-0863">Zinc-finger</keyword>
<evidence type="ECO:0000256" key="2">
    <source>
        <dbReference type="ARBA" id="ARBA00022771"/>
    </source>
</evidence>